<dbReference type="GO" id="GO:0032580">
    <property type="term" value="C:Golgi cisterna membrane"/>
    <property type="evidence" value="ECO:0007669"/>
    <property type="project" value="UniProtKB-SubCell"/>
</dbReference>
<dbReference type="CDD" id="cd11301">
    <property type="entry name" value="Fut1_Fut2_like"/>
    <property type="match status" value="1"/>
</dbReference>
<evidence type="ECO:0000313" key="5">
    <source>
        <dbReference type="Proteomes" id="UP001186944"/>
    </source>
</evidence>
<dbReference type="PANTHER" id="PTHR11927">
    <property type="entry name" value="GALACTOSIDE 2-L-FUCOSYLTRANSFERASE"/>
    <property type="match status" value="1"/>
</dbReference>
<comment type="caution">
    <text evidence="4">The sequence shown here is derived from an EMBL/GenBank/DDBJ whole genome shotgun (WGS) entry which is preliminary data.</text>
</comment>
<comment type="similarity">
    <text evidence="3">Belongs to the glycosyltransferase 11 family.</text>
</comment>
<keyword evidence="5" id="KW-1185">Reference proteome</keyword>
<dbReference type="EC" id="2.4.1.-" evidence="3"/>
<evidence type="ECO:0000256" key="2">
    <source>
        <dbReference type="ARBA" id="ARBA00022679"/>
    </source>
</evidence>
<dbReference type="AlphaFoldDB" id="A0AA89BJ67"/>
<gene>
    <name evidence="4" type="ORF">FSP39_006972</name>
</gene>
<comment type="pathway">
    <text evidence="3">Protein modification; protein glycosylation.</text>
</comment>
<organism evidence="4 5">
    <name type="scientific">Pinctada imbricata</name>
    <name type="common">Atlantic pearl-oyster</name>
    <name type="synonym">Pinctada martensii</name>
    <dbReference type="NCBI Taxonomy" id="66713"/>
    <lineage>
        <taxon>Eukaryota</taxon>
        <taxon>Metazoa</taxon>
        <taxon>Spiralia</taxon>
        <taxon>Lophotrochozoa</taxon>
        <taxon>Mollusca</taxon>
        <taxon>Bivalvia</taxon>
        <taxon>Autobranchia</taxon>
        <taxon>Pteriomorphia</taxon>
        <taxon>Pterioida</taxon>
        <taxon>Pterioidea</taxon>
        <taxon>Pteriidae</taxon>
        <taxon>Pinctada</taxon>
    </lineage>
</organism>
<keyword evidence="2 3" id="KW-0808">Transferase</keyword>
<keyword evidence="1 3" id="KW-0328">Glycosyltransferase</keyword>
<comment type="subcellular location">
    <subcellularLocation>
        <location evidence="3">Golgi apparatus</location>
        <location evidence="3">Golgi stack membrane</location>
        <topology evidence="3">Single-pass type II membrane protein</topology>
    </subcellularLocation>
</comment>
<evidence type="ECO:0000256" key="1">
    <source>
        <dbReference type="ARBA" id="ARBA00022676"/>
    </source>
</evidence>
<sequence>MNMVKTGTFNLQDVFDLGENFSFDESFHPSYCGCYTVLENEFDCGFDPKLNLWSNRKGVYLSGYFQSWRYFIQEENEIRRMFIFKEEIRTRVALQLRNLLRGTNWNYDTHQLVGVHIRRGDFTAPPEAAFGYITAPIDYVTRAMRRMRSFYSRVIFLVCSDEILWAKKRLDKEPDVLFSEDNTAAEDLALLSLTNHTIITVGTFGWWAAFFTNGTKIYYKHAFVKNSKLAAQYPNESTEDFFPPAWIGME</sequence>
<dbReference type="GO" id="GO:0008107">
    <property type="term" value="F:galactoside 2-alpha-L-fucosyltransferase activity"/>
    <property type="evidence" value="ECO:0007669"/>
    <property type="project" value="InterPro"/>
</dbReference>
<dbReference type="Proteomes" id="UP001186944">
    <property type="component" value="Unassembled WGS sequence"/>
</dbReference>
<dbReference type="PANTHER" id="PTHR11927:SF9">
    <property type="entry name" value="L-FUCOSYLTRANSFERASE"/>
    <property type="match status" value="1"/>
</dbReference>
<evidence type="ECO:0000313" key="4">
    <source>
        <dbReference type="EMBL" id="KAK3082847.1"/>
    </source>
</evidence>
<protein>
    <recommendedName>
        <fullName evidence="3">L-Fucosyltransferase</fullName>
        <ecNumber evidence="3">2.4.1.-</ecNumber>
    </recommendedName>
</protein>
<keyword evidence="3" id="KW-0735">Signal-anchor</keyword>
<accession>A0AA89BJ67</accession>
<keyword evidence="3" id="KW-0812">Transmembrane</keyword>
<keyword evidence="3" id="KW-0333">Golgi apparatus</keyword>
<dbReference type="Pfam" id="PF01531">
    <property type="entry name" value="Glyco_transf_11"/>
    <property type="match status" value="1"/>
</dbReference>
<keyword evidence="3" id="KW-0325">Glycoprotein</keyword>
<dbReference type="InterPro" id="IPR002516">
    <property type="entry name" value="Glyco_trans_11"/>
</dbReference>
<dbReference type="GO" id="GO:0005975">
    <property type="term" value="P:carbohydrate metabolic process"/>
    <property type="evidence" value="ECO:0007669"/>
    <property type="project" value="InterPro"/>
</dbReference>
<evidence type="ECO:0000256" key="3">
    <source>
        <dbReference type="RuleBase" id="RU363129"/>
    </source>
</evidence>
<name>A0AA89BJ67_PINIB</name>
<reference evidence="4" key="1">
    <citation type="submission" date="2019-08" db="EMBL/GenBank/DDBJ databases">
        <title>The improved chromosome-level genome for the pearl oyster Pinctada fucata martensii using PacBio sequencing and Hi-C.</title>
        <authorList>
            <person name="Zheng Z."/>
        </authorList>
    </citation>
    <scope>NUCLEOTIDE SEQUENCE</scope>
    <source>
        <strain evidence="4">ZZ-2019</strain>
        <tissue evidence="4">Adductor muscle</tissue>
    </source>
</reference>
<proteinExistence type="inferred from homology"/>
<dbReference type="EMBL" id="VSWD01000014">
    <property type="protein sequence ID" value="KAK3082847.1"/>
    <property type="molecule type" value="Genomic_DNA"/>
</dbReference>